<gene>
    <name evidence="4" type="ORF">GCM10025881_09930</name>
</gene>
<organism evidence="4 5">
    <name type="scientific">Pseudolysinimonas kribbensis</name>
    <dbReference type="NCBI Taxonomy" id="433641"/>
    <lineage>
        <taxon>Bacteria</taxon>
        <taxon>Bacillati</taxon>
        <taxon>Actinomycetota</taxon>
        <taxon>Actinomycetes</taxon>
        <taxon>Micrococcales</taxon>
        <taxon>Microbacteriaceae</taxon>
        <taxon>Pseudolysinimonas</taxon>
    </lineage>
</organism>
<evidence type="ECO:0000259" key="3">
    <source>
        <dbReference type="Pfam" id="PF01261"/>
    </source>
</evidence>
<proteinExistence type="predicted"/>
<keyword evidence="4" id="KW-0413">Isomerase</keyword>
<dbReference type="Proteomes" id="UP001157034">
    <property type="component" value="Unassembled WGS sequence"/>
</dbReference>
<evidence type="ECO:0000256" key="1">
    <source>
        <dbReference type="ARBA" id="ARBA00023277"/>
    </source>
</evidence>
<feature type="region of interest" description="Disordered" evidence="2">
    <location>
        <begin position="263"/>
        <end position="295"/>
    </location>
</feature>
<dbReference type="Gene3D" id="3.20.20.150">
    <property type="entry name" value="Divalent-metal-dependent TIM barrel enzymes"/>
    <property type="match status" value="1"/>
</dbReference>
<reference evidence="5" key="1">
    <citation type="journal article" date="2019" name="Int. J. Syst. Evol. Microbiol.">
        <title>The Global Catalogue of Microorganisms (GCM) 10K type strain sequencing project: providing services to taxonomists for standard genome sequencing and annotation.</title>
        <authorList>
            <consortium name="The Broad Institute Genomics Platform"/>
            <consortium name="The Broad Institute Genome Sequencing Center for Infectious Disease"/>
            <person name="Wu L."/>
            <person name="Ma J."/>
        </authorList>
    </citation>
    <scope>NUCLEOTIDE SEQUENCE [LARGE SCALE GENOMIC DNA]</scope>
    <source>
        <strain evidence="5">NBRC 108894</strain>
    </source>
</reference>
<accession>A0ABQ6K1I3</accession>
<protein>
    <submittedName>
        <fullName evidence="4">Sugar phosphate isomerase</fullName>
    </submittedName>
</protein>
<dbReference type="SUPFAM" id="SSF51658">
    <property type="entry name" value="Xylose isomerase-like"/>
    <property type="match status" value="1"/>
</dbReference>
<dbReference type="PANTHER" id="PTHR12110:SF47">
    <property type="match status" value="1"/>
</dbReference>
<dbReference type="InterPro" id="IPR036237">
    <property type="entry name" value="Xyl_isomerase-like_sf"/>
</dbReference>
<keyword evidence="5" id="KW-1185">Reference proteome</keyword>
<dbReference type="GO" id="GO:0016853">
    <property type="term" value="F:isomerase activity"/>
    <property type="evidence" value="ECO:0007669"/>
    <property type="project" value="UniProtKB-KW"/>
</dbReference>
<comment type="caution">
    <text evidence="4">The sequence shown here is derived from an EMBL/GenBank/DDBJ whole genome shotgun (WGS) entry which is preliminary data.</text>
</comment>
<sequence length="295" mass="32773">MISIGMSTSCVYPLGMEQAFRLARLAGYDGVEVMITNDPTTQDADALLRLSERYSMPILSVHAPVLLLTTFVYGRDPRVKLEKSAEHAARLGAGSVVVHPPFRWQSDYADEFERIVGETSEANGVDICVENMFPWKVGGRGIKAYKPSSDPLDMDVEAMTLDFSHASLAGRDSLQMAMDMGDRLKHVHLCDGTRSADEGQILDEHLPPGRGTQPVAETLTWLAENHWSGNVVAEVITRKEKEQQPKLDVLIETVAFAKKYVGQEHAEREPLESGPSHMMKARAERRAARRESKRA</sequence>
<evidence type="ECO:0000313" key="5">
    <source>
        <dbReference type="Proteomes" id="UP001157034"/>
    </source>
</evidence>
<dbReference type="InterPro" id="IPR013022">
    <property type="entry name" value="Xyl_isomerase-like_TIM-brl"/>
</dbReference>
<feature type="compositionally biased region" description="Basic and acidic residues" evidence="2">
    <location>
        <begin position="281"/>
        <end position="295"/>
    </location>
</feature>
<dbReference type="InterPro" id="IPR050312">
    <property type="entry name" value="IolE/XylAMocC-like"/>
</dbReference>
<keyword evidence="1" id="KW-0119">Carbohydrate metabolism</keyword>
<dbReference type="Pfam" id="PF01261">
    <property type="entry name" value="AP_endonuc_2"/>
    <property type="match status" value="1"/>
</dbReference>
<dbReference type="PANTHER" id="PTHR12110">
    <property type="entry name" value="HYDROXYPYRUVATE ISOMERASE"/>
    <property type="match status" value="1"/>
</dbReference>
<feature type="domain" description="Xylose isomerase-like TIM barrel" evidence="3">
    <location>
        <begin position="20"/>
        <end position="249"/>
    </location>
</feature>
<evidence type="ECO:0000313" key="4">
    <source>
        <dbReference type="EMBL" id="GMA94169.1"/>
    </source>
</evidence>
<evidence type="ECO:0000256" key="2">
    <source>
        <dbReference type="SAM" id="MobiDB-lite"/>
    </source>
</evidence>
<name>A0ABQ6K1I3_9MICO</name>
<dbReference type="EMBL" id="BSVB01000001">
    <property type="protein sequence ID" value="GMA94169.1"/>
    <property type="molecule type" value="Genomic_DNA"/>
</dbReference>